<reference evidence="10 11" key="1">
    <citation type="submission" date="2023-05" db="EMBL/GenBank/DDBJ databases">
        <title>Pseudodonghicola sp. nov.</title>
        <authorList>
            <person name="Huang J."/>
        </authorList>
    </citation>
    <scope>NUCLEOTIDE SEQUENCE [LARGE SCALE GENOMIC DNA]</scope>
    <source>
        <strain evidence="10 11">IC7</strain>
    </source>
</reference>
<accession>A0ABT7EZE2</accession>
<dbReference type="EMBL" id="JASNJD010000005">
    <property type="protein sequence ID" value="MDK3017710.1"/>
    <property type="molecule type" value="Genomic_DNA"/>
</dbReference>
<comment type="subcellular location">
    <subcellularLocation>
        <location evidence="8">Cell membrane</location>
    </subcellularLocation>
</comment>
<sequence>MRLSLGLTAYRALSWRSAQSPQEPWAPRPAGPLLWMHATSAERFSALEDLGRRLGVQAPDINFLISVNASVPLAASRGARGAETQASPPIALLSDHPAGVRDFLEHWKPDICLWTGGDLMPNLICAAADQGVEMILADLNASDLPRRRGGWLADVTRPCLDCFSLVLPDGTRVAAQLRRLGIPGRRIDVQGRLTTGASPPPCPEEALTAAAQALGVRPLWLAALIRAEEIPAVVAAHREALRFQHRLLLVAVPADPDDTPELIEVADANGLRLADWHGGDSIGEDTQVLICDDSSDLGLWYRMAPVTFMAGSLAPPGAGGNSPYEAMALGSAVLYGPHVGDHAAAYRRLTDAGAARSLRDADSLANAVVQLSAPDHAAAMALAGWETVTESAALTDHLIELIQDRLDQRENSDARA</sequence>
<dbReference type="InterPro" id="IPR038107">
    <property type="entry name" value="Glycos_transf_N_sf"/>
</dbReference>
<keyword evidence="8" id="KW-0472">Membrane</keyword>
<dbReference type="Proteomes" id="UP001243757">
    <property type="component" value="Unassembled WGS sequence"/>
</dbReference>
<dbReference type="Pfam" id="PF04413">
    <property type="entry name" value="Glycos_transf_N"/>
    <property type="match status" value="1"/>
</dbReference>
<comment type="pathway">
    <text evidence="2 8">Bacterial outer membrane biogenesis; LPS core biosynthesis.</text>
</comment>
<proteinExistence type="inferred from homology"/>
<keyword evidence="11" id="KW-1185">Reference proteome</keyword>
<keyword evidence="8" id="KW-0448">Lipopolysaccharide biosynthesis</keyword>
<dbReference type="Gene3D" id="3.40.50.11720">
    <property type="entry name" value="3-Deoxy-D-manno-octulosonic-acid transferase, N-terminal domain"/>
    <property type="match status" value="1"/>
</dbReference>
<dbReference type="PANTHER" id="PTHR42755:SF1">
    <property type="entry name" value="3-DEOXY-D-MANNO-OCTULOSONIC ACID TRANSFERASE, MITOCHONDRIAL-RELATED"/>
    <property type="match status" value="1"/>
</dbReference>
<comment type="catalytic activity">
    <reaction evidence="7 8">
        <text>lipid IVA (E. coli) + CMP-3-deoxy-beta-D-manno-octulosonate = alpha-Kdo-(2-&gt;6)-lipid IVA (E. coli) + CMP + H(+)</text>
        <dbReference type="Rhea" id="RHEA:28066"/>
        <dbReference type="ChEBI" id="CHEBI:15378"/>
        <dbReference type="ChEBI" id="CHEBI:58603"/>
        <dbReference type="ChEBI" id="CHEBI:60364"/>
        <dbReference type="ChEBI" id="CHEBI:60377"/>
        <dbReference type="ChEBI" id="CHEBI:85987"/>
        <dbReference type="EC" id="2.4.99.12"/>
    </reaction>
</comment>
<dbReference type="SUPFAM" id="SSF53756">
    <property type="entry name" value="UDP-Glycosyltransferase/glycogen phosphorylase"/>
    <property type="match status" value="1"/>
</dbReference>
<comment type="function">
    <text evidence="1 8">Involved in lipopolysaccharide (LPS) biosynthesis. Catalyzes the transfer of 3-deoxy-D-manno-octulosonate (Kdo) residue(s) from CMP-Kdo to lipid IV(A), the tetraacyldisaccharide-1,4'-bisphosphate precursor of lipid A.</text>
</comment>
<dbReference type="InterPro" id="IPR039901">
    <property type="entry name" value="Kdotransferase"/>
</dbReference>
<comment type="similarity">
    <text evidence="8">Belongs to the glycosyltransferase group 1 family.</text>
</comment>
<evidence type="ECO:0000313" key="10">
    <source>
        <dbReference type="EMBL" id="MDK3017710.1"/>
    </source>
</evidence>
<name>A0ABT7EZE2_9RHOB</name>
<gene>
    <name evidence="10" type="ORF">QO033_08480</name>
</gene>
<evidence type="ECO:0000313" key="11">
    <source>
        <dbReference type="Proteomes" id="UP001243757"/>
    </source>
</evidence>
<evidence type="ECO:0000256" key="2">
    <source>
        <dbReference type="ARBA" id="ARBA00004713"/>
    </source>
</evidence>
<evidence type="ECO:0000256" key="7">
    <source>
        <dbReference type="ARBA" id="ARBA00049183"/>
    </source>
</evidence>
<evidence type="ECO:0000256" key="1">
    <source>
        <dbReference type="ARBA" id="ARBA00003394"/>
    </source>
</evidence>
<evidence type="ECO:0000256" key="5">
    <source>
        <dbReference type="ARBA" id="ARBA00022679"/>
    </source>
</evidence>
<evidence type="ECO:0000256" key="8">
    <source>
        <dbReference type="RuleBase" id="RU365103"/>
    </source>
</evidence>
<dbReference type="EC" id="2.4.99.12" evidence="3 8"/>
<feature type="domain" description="3-deoxy-D-manno-octulosonic-acid transferase N-terminal" evidence="9">
    <location>
        <begin position="28"/>
        <end position="193"/>
    </location>
</feature>
<keyword evidence="5 8" id="KW-0808">Transferase</keyword>
<comment type="caution">
    <text evidence="10">The sequence shown here is derived from an EMBL/GenBank/DDBJ whole genome shotgun (WGS) entry which is preliminary data.</text>
</comment>
<evidence type="ECO:0000256" key="6">
    <source>
        <dbReference type="ARBA" id="ARBA00031445"/>
    </source>
</evidence>
<dbReference type="RefSeq" id="WP_284480527.1">
    <property type="nucleotide sequence ID" value="NZ_JASNJD010000005.1"/>
</dbReference>
<evidence type="ECO:0000256" key="4">
    <source>
        <dbReference type="ARBA" id="ARBA00019077"/>
    </source>
</evidence>
<dbReference type="Gene3D" id="3.40.50.2000">
    <property type="entry name" value="Glycogen Phosphorylase B"/>
    <property type="match status" value="1"/>
</dbReference>
<organism evidence="10 11">
    <name type="scientific">Pseudodonghicola flavimaris</name>
    <dbReference type="NCBI Taxonomy" id="3050036"/>
    <lineage>
        <taxon>Bacteria</taxon>
        <taxon>Pseudomonadati</taxon>
        <taxon>Pseudomonadota</taxon>
        <taxon>Alphaproteobacteria</taxon>
        <taxon>Rhodobacterales</taxon>
        <taxon>Paracoccaceae</taxon>
        <taxon>Pseudodonghicola</taxon>
    </lineage>
</organism>
<dbReference type="PANTHER" id="PTHR42755">
    <property type="entry name" value="3-DEOXY-MANNO-OCTULOSONATE CYTIDYLYLTRANSFERASE"/>
    <property type="match status" value="1"/>
</dbReference>
<dbReference type="InterPro" id="IPR007507">
    <property type="entry name" value="Glycos_transf_N"/>
</dbReference>
<evidence type="ECO:0000259" key="9">
    <source>
        <dbReference type="Pfam" id="PF04413"/>
    </source>
</evidence>
<keyword evidence="8" id="KW-1003">Cell membrane</keyword>
<evidence type="ECO:0000256" key="3">
    <source>
        <dbReference type="ARBA" id="ARBA00012621"/>
    </source>
</evidence>
<protein>
    <recommendedName>
        <fullName evidence="4 8">3-deoxy-D-manno-octulosonic acid transferase</fullName>
        <shortName evidence="8">Kdo transferase</shortName>
        <ecNumber evidence="3 8">2.4.99.12</ecNumber>
    </recommendedName>
    <alternativeName>
        <fullName evidence="6 8">Lipid IV(A) 3-deoxy-D-manno-octulosonic acid transferase</fullName>
    </alternativeName>
</protein>